<organism evidence="7">
    <name type="scientific">marine metagenome</name>
    <dbReference type="NCBI Taxonomy" id="408172"/>
    <lineage>
        <taxon>unclassified sequences</taxon>
        <taxon>metagenomes</taxon>
        <taxon>ecological metagenomes</taxon>
    </lineage>
</organism>
<dbReference type="Pfam" id="PF02653">
    <property type="entry name" value="BPD_transp_2"/>
    <property type="match status" value="1"/>
</dbReference>
<evidence type="ECO:0000256" key="5">
    <source>
        <dbReference type="ARBA" id="ARBA00023136"/>
    </source>
</evidence>
<feature type="non-terminal residue" evidence="7">
    <location>
        <position position="127"/>
    </location>
</feature>
<keyword evidence="5 6" id="KW-0472">Membrane</keyword>
<keyword evidence="4 6" id="KW-1133">Transmembrane helix</keyword>
<keyword evidence="3 6" id="KW-0812">Transmembrane</keyword>
<evidence type="ECO:0008006" key="8">
    <source>
        <dbReference type="Google" id="ProtNLM"/>
    </source>
</evidence>
<sequence length="127" mass="13338">MENSVATIISLSCPLILMVIGETISERVGVINLSMEGSVMLAAMLGFAVAVITGSVLLGFICALLCGSTISAIIALFDVKFGMNQIVVGFILSMICINLSNFLGQSYVNIPGPRIPSINFGILNEIP</sequence>
<evidence type="ECO:0000313" key="7">
    <source>
        <dbReference type="EMBL" id="SVD86225.1"/>
    </source>
</evidence>
<dbReference type="PANTHER" id="PTHR43370:SF2">
    <property type="entry name" value="ABC TRANSPORTER PERMEASE PROTEIN"/>
    <property type="match status" value="1"/>
</dbReference>
<evidence type="ECO:0000256" key="3">
    <source>
        <dbReference type="ARBA" id="ARBA00022692"/>
    </source>
</evidence>
<name>A0A382YTS5_9ZZZZ</name>
<reference evidence="7" key="1">
    <citation type="submission" date="2018-05" db="EMBL/GenBank/DDBJ databases">
        <authorList>
            <person name="Lanie J.A."/>
            <person name="Ng W.-L."/>
            <person name="Kazmierczak K.M."/>
            <person name="Andrzejewski T.M."/>
            <person name="Davidsen T.M."/>
            <person name="Wayne K.J."/>
            <person name="Tettelin H."/>
            <person name="Glass J.I."/>
            <person name="Rusch D."/>
            <person name="Podicherti R."/>
            <person name="Tsui H.-C.T."/>
            <person name="Winkler M.E."/>
        </authorList>
    </citation>
    <scope>NUCLEOTIDE SEQUENCE</scope>
</reference>
<keyword evidence="2" id="KW-1003">Cell membrane</keyword>
<dbReference type="EMBL" id="UINC01178199">
    <property type="protein sequence ID" value="SVD86225.1"/>
    <property type="molecule type" value="Genomic_DNA"/>
</dbReference>
<dbReference type="PANTHER" id="PTHR43370">
    <property type="entry name" value="SUGAR ABC TRANSPORTER INTEGRAL MEMBRANE PROTEIN-RELATED"/>
    <property type="match status" value="1"/>
</dbReference>
<evidence type="ECO:0000256" key="1">
    <source>
        <dbReference type="ARBA" id="ARBA00004651"/>
    </source>
</evidence>
<feature type="transmembrane region" description="Helical" evidence="6">
    <location>
        <begin position="41"/>
        <end position="74"/>
    </location>
</feature>
<protein>
    <recommendedName>
        <fullName evidence="8">ABC transporter permease</fullName>
    </recommendedName>
</protein>
<feature type="transmembrane region" description="Helical" evidence="6">
    <location>
        <begin position="86"/>
        <end position="104"/>
    </location>
</feature>
<dbReference type="GO" id="GO:0022857">
    <property type="term" value="F:transmembrane transporter activity"/>
    <property type="evidence" value="ECO:0007669"/>
    <property type="project" value="InterPro"/>
</dbReference>
<evidence type="ECO:0000256" key="4">
    <source>
        <dbReference type="ARBA" id="ARBA00022989"/>
    </source>
</evidence>
<dbReference type="AlphaFoldDB" id="A0A382YTS5"/>
<accession>A0A382YTS5</accession>
<evidence type="ECO:0000256" key="2">
    <source>
        <dbReference type="ARBA" id="ARBA00022475"/>
    </source>
</evidence>
<comment type="subcellular location">
    <subcellularLocation>
        <location evidence="1">Cell membrane</location>
        <topology evidence="1">Multi-pass membrane protein</topology>
    </subcellularLocation>
</comment>
<gene>
    <name evidence="7" type="ORF">METZ01_LOCUS439079</name>
</gene>
<evidence type="ECO:0000256" key="6">
    <source>
        <dbReference type="SAM" id="Phobius"/>
    </source>
</evidence>
<dbReference type="GO" id="GO:0005886">
    <property type="term" value="C:plasma membrane"/>
    <property type="evidence" value="ECO:0007669"/>
    <property type="project" value="UniProtKB-SubCell"/>
</dbReference>
<dbReference type="InterPro" id="IPR001851">
    <property type="entry name" value="ABC_transp_permease"/>
</dbReference>
<proteinExistence type="predicted"/>